<name>Q14W65_9VIRU</name>
<dbReference type="GeneID" id="5179416"/>
<keyword evidence="2" id="KW-1185">Reference proteome</keyword>
<reference evidence="1 2" key="1">
    <citation type="journal article" date="2006" name="J. Gen. Virol.">
        <title>Genome sequences of two frog herpesviruses.</title>
        <authorList>
            <person name="Davison A.J."/>
            <person name="Cunningham C."/>
            <person name="Sauerbier W."/>
            <person name="McKinnell R.G."/>
        </authorList>
    </citation>
    <scope>NUCLEOTIDE SEQUENCE [LARGE SCALE GENOMIC DNA]</scope>
    <source>
        <strain evidence="1">ATCC VR-568</strain>
    </source>
</reference>
<sequence length="328" mass="36329">MSRSILFTRREKVGDAVQLGTVEALLGYALNNQLITASAKKNTLDVIPKGNVRQRFVCLVELLTKYSRTWKNKNIAQEMDGLTQIVLAVQPDLAAILFAEEAECSDGDDDDDFVTVKSAPAVKRTAAAKPVRQRHEVDMDATQYDAQEAIEKREMLTSHYGDLTTGVEGIRNKIETAFSMVVKYVNVVDSINTTMQKKGGLSATALHDYELYKKKTMAALAIDMPFGPSVDTRGFNILTELLPFLQPSEEELAAFCSRLYSSQRVLSRDFVVGVQKNGGISTRGRVAKILERMDGGNWVKIVMAALQCMPSAMCDAMALMYQPLLQKK</sequence>
<evidence type="ECO:0000313" key="1">
    <source>
        <dbReference type="EMBL" id="ABG25635.1"/>
    </source>
</evidence>
<proteinExistence type="predicted"/>
<dbReference type="EMBL" id="DQ665652">
    <property type="protein sequence ID" value="ABG25635.1"/>
    <property type="molecule type" value="Genomic_DNA"/>
</dbReference>
<dbReference type="RefSeq" id="YP_656549.1">
    <property type="nucleotide sequence ID" value="NC_008210.1"/>
</dbReference>
<protein>
    <submittedName>
        <fullName evidence="1">ORF41</fullName>
    </submittedName>
</protein>
<dbReference type="Proteomes" id="UP000120576">
    <property type="component" value="Genome"/>
</dbReference>
<organism evidence="1 2">
    <name type="scientific">Ranid herpesvirus 2</name>
    <dbReference type="NCBI Taxonomy" id="389214"/>
    <lineage>
        <taxon>Viruses</taxon>
        <taxon>Duplodnaviria</taxon>
        <taxon>Heunggongvirae</taxon>
        <taxon>Peploviricota</taxon>
        <taxon>Herviviricetes</taxon>
        <taxon>Herpesvirales</taxon>
        <taxon>Alloherpesviridae</taxon>
        <taxon>Batravirus</taxon>
        <taxon>Batravirus ranidallo2</taxon>
    </lineage>
</organism>
<dbReference type="KEGG" id="vg:5179416"/>
<evidence type="ECO:0000313" key="2">
    <source>
        <dbReference type="Proteomes" id="UP000120576"/>
    </source>
</evidence>
<accession>Q14W65</accession>